<dbReference type="Gene3D" id="3.30.43.10">
    <property type="entry name" value="Uridine Diphospho-n-acetylenolpyruvylglucosamine Reductase, domain 2"/>
    <property type="match status" value="1"/>
</dbReference>
<sequence length="100" mass="10641">MQTLVPFHTFNLNASASNIIPVASSVELKAVLASLGATPYLVLGEGSNTVFLEDYQGTVLKMSGTGISLQQRSDFFMSLPKRAKIGINSLSGACNIKYTV</sequence>
<evidence type="ECO:0008006" key="3">
    <source>
        <dbReference type="Google" id="ProtNLM"/>
    </source>
</evidence>
<protein>
    <recommendedName>
        <fullName evidence="3">UDP-N-acetylmuramate dehydrogenase</fullName>
    </recommendedName>
</protein>
<accession>A0ABU3SST3</accession>
<comment type="caution">
    <text evidence="1">The sequence shown here is derived from an EMBL/GenBank/DDBJ whole genome shotgun (WGS) entry which is preliminary data.</text>
</comment>
<evidence type="ECO:0000313" key="1">
    <source>
        <dbReference type="EMBL" id="MDU0353078.1"/>
    </source>
</evidence>
<organism evidence="1 2">
    <name type="scientific">Paraglaciecola aquimarina</name>
    <dbReference type="NCBI Taxonomy" id="1235557"/>
    <lineage>
        <taxon>Bacteria</taxon>
        <taxon>Pseudomonadati</taxon>
        <taxon>Pseudomonadota</taxon>
        <taxon>Gammaproteobacteria</taxon>
        <taxon>Alteromonadales</taxon>
        <taxon>Alteromonadaceae</taxon>
        <taxon>Paraglaciecola</taxon>
    </lineage>
</organism>
<dbReference type="EMBL" id="JAWDIO010000002">
    <property type="protein sequence ID" value="MDU0353078.1"/>
    <property type="molecule type" value="Genomic_DNA"/>
</dbReference>
<dbReference type="InterPro" id="IPR016167">
    <property type="entry name" value="FAD-bd_PCMH_sub1"/>
</dbReference>
<name>A0ABU3SST3_9ALTE</name>
<gene>
    <name evidence="1" type="ORF">RS130_03270</name>
</gene>
<evidence type="ECO:0000313" key="2">
    <source>
        <dbReference type="Proteomes" id="UP001247805"/>
    </source>
</evidence>
<reference evidence="1 2" key="1">
    <citation type="submission" date="2023-10" db="EMBL/GenBank/DDBJ databases">
        <title>Glaciecola aquimarina strain GGW-M5 nov., isolated from a coastal seawater.</title>
        <authorList>
            <person name="Bayburt H."/>
            <person name="Kim J.M."/>
            <person name="Choi B.J."/>
            <person name="Jeon C.O."/>
        </authorList>
    </citation>
    <scope>NUCLEOTIDE SEQUENCE [LARGE SCALE GENOMIC DNA]</scope>
    <source>
        <strain evidence="1 2">KCTC 32108</strain>
    </source>
</reference>
<keyword evidence="2" id="KW-1185">Reference proteome</keyword>
<dbReference type="Proteomes" id="UP001247805">
    <property type="component" value="Unassembled WGS sequence"/>
</dbReference>
<proteinExistence type="predicted"/>